<gene>
    <name evidence="3" type="ORF">METZ01_LOCUS305386</name>
</gene>
<evidence type="ECO:0000313" key="3">
    <source>
        <dbReference type="EMBL" id="SVC52532.1"/>
    </source>
</evidence>
<dbReference type="InterPro" id="IPR029052">
    <property type="entry name" value="Metallo-depent_PP-like"/>
</dbReference>
<dbReference type="PANTHER" id="PTHR33393">
    <property type="entry name" value="POLYGLUTAMINE SYNTHESIS ACCESSORY PROTEIN RV0574C-RELATED"/>
    <property type="match status" value="1"/>
</dbReference>
<dbReference type="AlphaFoldDB" id="A0A382MYH4"/>
<dbReference type="InterPro" id="IPR052169">
    <property type="entry name" value="CW_Biosynth-Accessory"/>
</dbReference>
<feature type="non-terminal residue" evidence="3">
    <location>
        <position position="171"/>
    </location>
</feature>
<dbReference type="InterPro" id="IPR019079">
    <property type="entry name" value="Capsule_synth_CapA"/>
</dbReference>
<dbReference type="PANTHER" id="PTHR33393:SF13">
    <property type="entry name" value="PGA BIOSYNTHESIS PROTEIN CAPA"/>
    <property type="match status" value="1"/>
</dbReference>
<comment type="similarity">
    <text evidence="1">Belongs to the CapA family.</text>
</comment>
<reference evidence="3" key="1">
    <citation type="submission" date="2018-05" db="EMBL/GenBank/DDBJ databases">
        <authorList>
            <person name="Lanie J.A."/>
            <person name="Ng W.-L."/>
            <person name="Kazmierczak K.M."/>
            <person name="Andrzejewski T.M."/>
            <person name="Davidsen T.M."/>
            <person name="Wayne K.J."/>
            <person name="Tettelin H."/>
            <person name="Glass J.I."/>
            <person name="Rusch D."/>
            <person name="Podicherti R."/>
            <person name="Tsui H.-C.T."/>
            <person name="Winkler M.E."/>
        </authorList>
    </citation>
    <scope>NUCLEOTIDE SEQUENCE</scope>
</reference>
<accession>A0A382MYH4</accession>
<protein>
    <recommendedName>
        <fullName evidence="2">Capsule synthesis protein CapA domain-containing protein</fullName>
    </recommendedName>
</protein>
<dbReference type="Pfam" id="PF09587">
    <property type="entry name" value="PGA_cap"/>
    <property type="match status" value="1"/>
</dbReference>
<proteinExistence type="inferred from homology"/>
<sequence length="171" mass="18223">MKEKKANTGSLISIAVVILIVTTVFIAQASTVTVNSKDLDKDFSQSLEANVPEGFSIATAGDMMLTHPVPHSSNPGFVGLLNWIKNAEVAFTNFESSLIDMRHFSGFAQAISDSLRPLSSPGVATNLKNMGFDMVSLAGNHSADYGPEGMLETRQRLDQVGIVHAGTGKNL</sequence>
<feature type="domain" description="Capsule synthesis protein CapA" evidence="2">
    <location>
        <begin position="57"/>
        <end position="170"/>
    </location>
</feature>
<organism evidence="3">
    <name type="scientific">marine metagenome</name>
    <dbReference type="NCBI Taxonomy" id="408172"/>
    <lineage>
        <taxon>unclassified sequences</taxon>
        <taxon>metagenomes</taxon>
        <taxon>ecological metagenomes</taxon>
    </lineage>
</organism>
<evidence type="ECO:0000256" key="1">
    <source>
        <dbReference type="ARBA" id="ARBA00005662"/>
    </source>
</evidence>
<dbReference type="EMBL" id="UINC01096006">
    <property type="protein sequence ID" value="SVC52532.1"/>
    <property type="molecule type" value="Genomic_DNA"/>
</dbReference>
<dbReference type="SUPFAM" id="SSF56300">
    <property type="entry name" value="Metallo-dependent phosphatases"/>
    <property type="match status" value="1"/>
</dbReference>
<name>A0A382MYH4_9ZZZZ</name>
<evidence type="ECO:0000259" key="2">
    <source>
        <dbReference type="Pfam" id="PF09587"/>
    </source>
</evidence>